<dbReference type="Gene3D" id="3.40.140.10">
    <property type="entry name" value="Cytidine Deaminase, domain 2"/>
    <property type="match status" value="1"/>
</dbReference>
<dbReference type="Pfam" id="PF13012">
    <property type="entry name" value="MitMem_reg"/>
    <property type="match status" value="1"/>
</dbReference>
<dbReference type="PANTHER" id="PTHR11804:SF79">
    <property type="entry name" value="MITOCHONDRIAL INTERMEDIATE PEPTIDASE"/>
    <property type="match status" value="1"/>
</dbReference>
<feature type="domain" description="EIF3F/CSN6-like C-terminal" evidence="14">
    <location>
        <begin position="190"/>
        <end position="299"/>
    </location>
</feature>
<dbReference type="GO" id="GO:0008180">
    <property type="term" value="C:COP9 signalosome"/>
    <property type="evidence" value="ECO:0007669"/>
    <property type="project" value="InterPro"/>
</dbReference>
<dbReference type="InterPro" id="IPR033851">
    <property type="entry name" value="M3A_MIP"/>
</dbReference>
<comment type="cofactor">
    <cofactor evidence="10">
        <name>Zn(2+)</name>
        <dbReference type="ChEBI" id="CHEBI:29105"/>
    </cofactor>
    <text evidence="10">Binds 1 zinc ion.</text>
</comment>
<evidence type="ECO:0000256" key="11">
    <source>
        <dbReference type="SAM" id="MobiDB-lite"/>
    </source>
</evidence>
<dbReference type="AlphaFoldDB" id="A0A158QAA3"/>
<sequence>MEVTAEEDGVSNVCKGSSEPVSNKERTTVQKTEAEISLHPLVIMNISEHWTRLRSQNADRQPVQVYGAVLGKQVGRHMELINSFEVKLNNPDNGSLTLDEEYFRTREGQCKMSFIKLSFENNIDFFLLYDMHLHKQIVHIRESPVMVKLDPQSSNGDRLPVAVFESLVNPADESSIQWQRIPWTLASEQAERIGIDHIAKISTTARSSKSQTSSQVAGQHSAVNMLQARLQLIHDYVVAVQEKKLPANEAIIREIALLVRRLPVMDFERFDEEFGEQCIEAKLTLHVLSMAKICGILNSAILGFPLMALLGGFRSRLFGPCARFVFFQKRLAQSAPSAEKKGIFGIDLLTEPSGFSLLNKVVVKRCESIVESVGLYGDILSPNKKVKTVKLFDDLSNEICCAADVAECVRSLHSKSEYVAAAEKSMRDFTILVESYNTDARLYEALKKSFETERENLSDVDCRTLQLFLKDFEQSGVHLSYEKKAQFVKTSAAIFDAGSRFMAEAEKPVSVKAMERKKHSVGRYLTGPVATTISTTLRKWSYATYYRHSPYQEALLRQLVSCRHRLAQLTGFKSYAHRAQLFSILGNYDNAHEFLTTTIKACKPAAERELAVLMDVLAQCDSDAEKIGEWDLQFLCSVYRRKVYGDLHAEAWYELKFVVTKPSEEEIWPGNIIKLDVRDSDNETLGFIYLDIENRPTKNIGPCHFTVRCSKLLDDGRTFQTPVVVVSVPFASEFQELNQVYLNVQQAENFFHELGHALHSILGRTEYQHVAGTRCPTDMAEVPSNLMEYAFNDINVLRKIGVDDEGTPIGIDEAASMIASRFAFSSLDILQQAVYSLFDLELHGHNAEGIIGGKFTTTDLFSSIWYTVLPNVALAPNSAYHHRFTHLIPYGAKYYSYIVARAAASLIWNSRFHDDPFSKKGGKIWAKVQSYGGSMPSINLLEMALGYVPTNKVLSDAISMEANYSCQDTAVSL</sequence>
<keyword evidence="8 10" id="KW-0482">Metalloprotease</keyword>
<evidence type="ECO:0000256" key="9">
    <source>
        <dbReference type="ARBA" id="ARBA00023128"/>
    </source>
</evidence>
<keyword evidence="9" id="KW-0496">Mitochondrion</keyword>
<evidence type="ECO:0000256" key="8">
    <source>
        <dbReference type="ARBA" id="ARBA00023049"/>
    </source>
</evidence>
<dbReference type="InterPro" id="IPR024079">
    <property type="entry name" value="MetalloPept_cat_dom_sf"/>
</dbReference>
<dbReference type="InterPro" id="IPR000555">
    <property type="entry name" value="JAMM/MPN+_dom"/>
</dbReference>
<dbReference type="Gene3D" id="3.40.390.10">
    <property type="entry name" value="Collagenase (Catalytic Domain)"/>
    <property type="match status" value="1"/>
</dbReference>
<keyword evidence="3 10" id="KW-0645">Protease</keyword>
<dbReference type="Gene3D" id="1.10.1370.10">
    <property type="entry name" value="Neurolysin, domain 3"/>
    <property type="match status" value="2"/>
</dbReference>
<evidence type="ECO:0000256" key="1">
    <source>
        <dbReference type="ARBA" id="ARBA00004173"/>
    </source>
</evidence>
<dbReference type="CDD" id="cd06457">
    <property type="entry name" value="M3A_MIP"/>
    <property type="match status" value="1"/>
</dbReference>
<feature type="region of interest" description="Disordered" evidence="11">
    <location>
        <begin position="1"/>
        <end position="30"/>
    </location>
</feature>
<keyword evidence="4 10" id="KW-0479">Metal-binding</keyword>
<evidence type="ECO:0000256" key="7">
    <source>
        <dbReference type="ARBA" id="ARBA00022946"/>
    </source>
</evidence>
<dbReference type="Pfam" id="PF01432">
    <property type="entry name" value="Peptidase_M3"/>
    <property type="match status" value="1"/>
</dbReference>
<protein>
    <submittedName>
        <fullName evidence="17">COP9 signalosome complex subunit 6</fullName>
    </submittedName>
</protein>
<evidence type="ECO:0000256" key="3">
    <source>
        <dbReference type="ARBA" id="ARBA00022670"/>
    </source>
</evidence>
<dbReference type="InterPro" id="IPR024969">
    <property type="entry name" value="EIF3F/CSN6-like_C"/>
</dbReference>
<dbReference type="PANTHER" id="PTHR11804">
    <property type="entry name" value="PROTEASE M3 THIMET OLIGOPEPTIDASE-RELATED"/>
    <property type="match status" value="1"/>
</dbReference>
<comment type="subcellular location">
    <subcellularLocation>
        <location evidence="1">Mitochondrion</location>
    </subcellularLocation>
</comment>
<dbReference type="GO" id="GO:0046872">
    <property type="term" value="F:metal ion binding"/>
    <property type="evidence" value="ECO:0007669"/>
    <property type="project" value="UniProtKB-UniRule"/>
</dbReference>
<keyword evidence="16" id="KW-1185">Reference proteome</keyword>
<evidence type="ECO:0000256" key="6">
    <source>
        <dbReference type="ARBA" id="ARBA00022833"/>
    </source>
</evidence>
<dbReference type="GO" id="GO:0000338">
    <property type="term" value="P:protein deneddylation"/>
    <property type="evidence" value="ECO:0007669"/>
    <property type="project" value="InterPro"/>
</dbReference>
<evidence type="ECO:0000259" key="14">
    <source>
        <dbReference type="Pfam" id="PF13012"/>
    </source>
</evidence>
<evidence type="ECO:0000313" key="15">
    <source>
        <dbReference type="EMBL" id="VDD89495.1"/>
    </source>
</evidence>
<evidence type="ECO:0000259" key="13">
    <source>
        <dbReference type="Pfam" id="PF01432"/>
    </source>
</evidence>
<dbReference type="OrthoDB" id="17530at2759"/>
<evidence type="ECO:0000256" key="5">
    <source>
        <dbReference type="ARBA" id="ARBA00022801"/>
    </source>
</evidence>
<evidence type="ECO:0000256" key="10">
    <source>
        <dbReference type="RuleBase" id="RU003435"/>
    </source>
</evidence>
<evidence type="ECO:0000256" key="2">
    <source>
        <dbReference type="ARBA" id="ARBA00006040"/>
    </source>
</evidence>
<organism evidence="17">
    <name type="scientific">Enterobius vermicularis</name>
    <name type="common">Human pinworm</name>
    <dbReference type="NCBI Taxonomy" id="51028"/>
    <lineage>
        <taxon>Eukaryota</taxon>
        <taxon>Metazoa</taxon>
        <taxon>Ecdysozoa</taxon>
        <taxon>Nematoda</taxon>
        <taxon>Chromadorea</taxon>
        <taxon>Rhabditida</taxon>
        <taxon>Spirurina</taxon>
        <taxon>Oxyuridomorpha</taxon>
        <taxon>Oxyuroidea</taxon>
        <taxon>Oxyuridae</taxon>
        <taxon>Enterobius</taxon>
    </lineage>
</organism>
<dbReference type="STRING" id="51028.A0A158QAA3"/>
<dbReference type="WBParaSite" id="EVEC_0000453801-mRNA-1">
    <property type="protein sequence ID" value="EVEC_0000453801-mRNA-1"/>
    <property type="gene ID" value="EVEC_0000453801"/>
</dbReference>
<dbReference type="InterPro" id="IPR033859">
    <property type="entry name" value="MPN_CSN6"/>
</dbReference>
<dbReference type="Proteomes" id="UP000274131">
    <property type="component" value="Unassembled WGS sequence"/>
</dbReference>
<keyword evidence="7" id="KW-0809">Transit peptide</keyword>
<dbReference type="InterPro" id="IPR024077">
    <property type="entry name" value="Neurolysin/TOP_dom2"/>
</dbReference>
<dbReference type="CDD" id="cd08063">
    <property type="entry name" value="MPN_CSN6"/>
    <property type="match status" value="1"/>
</dbReference>
<dbReference type="EMBL" id="UXUI01007804">
    <property type="protein sequence ID" value="VDD89495.1"/>
    <property type="molecule type" value="Genomic_DNA"/>
</dbReference>
<keyword evidence="5 10" id="KW-0378">Hydrolase</keyword>
<dbReference type="GO" id="GO:0004222">
    <property type="term" value="F:metalloendopeptidase activity"/>
    <property type="evidence" value="ECO:0007669"/>
    <property type="project" value="InterPro"/>
</dbReference>
<reference evidence="15 16" key="2">
    <citation type="submission" date="2018-10" db="EMBL/GenBank/DDBJ databases">
        <authorList>
            <consortium name="Pathogen Informatics"/>
        </authorList>
    </citation>
    <scope>NUCLEOTIDE SEQUENCE [LARGE SCALE GENOMIC DNA]</scope>
</reference>
<name>A0A158QAA3_ENTVE</name>
<dbReference type="GO" id="GO:0006627">
    <property type="term" value="P:protein processing involved in protein targeting to mitochondrion"/>
    <property type="evidence" value="ECO:0007669"/>
    <property type="project" value="TreeGrafter"/>
</dbReference>
<dbReference type="InterPro" id="IPR001567">
    <property type="entry name" value="Pept_M3A_M3B_dom"/>
</dbReference>
<feature type="domain" description="JAB1/MPN/MOV34 metalloenzyme" evidence="12">
    <location>
        <begin position="35"/>
        <end position="112"/>
    </location>
</feature>
<feature type="domain" description="Peptidase M3A/M3B catalytic" evidence="13">
    <location>
        <begin position="541"/>
        <end position="958"/>
    </location>
</feature>
<gene>
    <name evidence="15" type="ORF">EVEC_LOCUS4246</name>
</gene>
<dbReference type="GO" id="GO:0005739">
    <property type="term" value="C:mitochondrion"/>
    <property type="evidence" value="ECO:0007669"/>
    <property type="project" value="UniProtKB-SubCell"/>
</dbReference>
<accession>A0A158QAA3</accession>
<keyword evidence="6 10" id="KW-0862">Zinc</keyword>
<evidence type="ECO:0000313" key="17">
    <source>
        <dbReference type="WBParaSite" id="EVEC_0000453801-mRNA-1"/>
    </source>
</evidence>
<dbReference type="Pfam" id="PF01398">
    <property type="entry name" value="JAB"/>
    <property type="match status" value="1"/>
</dbReference>
<proteinExistence type="inferred from homology"/>
<evidence type="ECO:0000259" key="12">
    <source>
        <dbReference type="Pfam" id="PF01398"/>
    </source>
</evidence>
<comment type="similarity">
    <text evidence="2 10">Belongs to the peptidase M3 family.</text>
</comment>
<dbReference type="SUPFAM" id="SSF55486">
    <property type="entry name" value="Metalloproteases ('zincins'), catalytic domain"/>
    <property type="match status" value="1"/>
</dbReference>
<evidence type="ECO:0000313" key="16">
    <source>
        <dbReference type="Proteomes" id="UP000274131"/>
    </source>
</evidence>
<dbReference type="GO" id="GO:0006518">
    <property type="term" value="P:peptide metabolic process"/>
    <property type="evidence" value="ECO:0007669"/>
    <property type="project" value="TreeGrafter"/>
</dbReference>
<dbReference type="InterPro" id="IPR045090">
    <property type="entry name" value="Pept_M3A_M3B"/>
</dbReference>
<evidence type="ECO:0000256" key="4">
    <source>
        <dbReference type="ARBA" id="ARBA00022723"/>
    </source>
</evidence>
<reference evidence="17" key="1">
    <citation type="submission" date="2016-04" db="UniProtKB">
        <authorList>
            <consortium name="WormBaseParasite"/>
        </authorList>
    </citation>
    <scope>IDENTIFICATION</scope>
</reference>